<gene>
    <name evidence="1" type="ORF">CQ13_23645</name>
</gene>
<dbReference type="AlphaFoldDB" id="A0A0R3N253"/>
<name>A0A0R3N253_9BRAD</name>
<reference evidence="1 2" key="1">
    <citation type="submission" date="2014-03" db="EMBL/GenBank/DDBJ databases">
        <title>Bradyrhizobium valentinum sp. nov., isolated from effective nodules of Lupinus mariae-josephae, a lupine endemic of basic-lime soils in Eastern Spain.</title>
        <authorList>
            <person name="Duran D."/>
            <person name="Rey L."/>
            <person name="Navarro A."/>
            <person name="Busquets A."/>
            <person name="Imperial J."/>
            <person name="Ruiz-Argueso T."/>
        </authorList>
    </citation>
    <scope>NUCLEOTIDE SEQUENCE [LARGE SCALE GENOMIC DNA]</scope>
    <source>
        <strain evidence="1 2">Ro19</strain>
    </source>
</reference>
<evidence type="ECO:0000313" key="1">
    <source>
        <dbReference type="EMBL" id="KRR26010.1"/>
    </source>
</evidence>
<dbReference type="Proteomes" id="UP000052023">
    <property type="component" value="Unassembled WGS sequence"/>
</dbReference>
<dbReference type="EMBL" id="LLYA01000135">
    <property type="protein sequence ID" value="KRR26010.1"/>
    <property type="molecule type" value="Genomic_DNA"/>
</dbReference>
<accession>A0A0R3N253</accession>
<comment type="caution">
    <text evidence="1">The sequence shown here is derived from an EMBL/GenBank/DDBJ whole genome shotgun (WGS) entry which is preliminary data.</text>
</comment>
<keyword evidence="2" id="KW-1185">Reference proteome</keyword>
<proteinExistence type="predicted"/>
<evidence type="ECO:0000313" key="2">
    <source>
        <dbReference type="Proteomes" id="UP000052023"/>
    </source>
</evidence>
<organism evidence="1 2">
    <name type="scientific">Bradyrhizobium retamae</name>
    <dbReference type="NCBI Taxonomy" id="1300035"/>
    <lineage>
        <taxon>Bacteria</taxon>
        <taxon>Pseudomonadati</taxon>
        <taxon>Pseudomonadota</taxon>
        <taxon>Alphaproteobacteria</taxon>
        <taxon>Hyphomicrobiales</taxon>
        <taxon>Nitrobacteraceae</taxon>
        <taxon>Bradyrhizobium</taxon>
    </lineage>
</organism>
<sequence length="184" mass="20446">MVGSRLIGEGAKGAADRIDDVLQRRGFQRDRHVLAGTAALDQSDPDAAEDRRAQPLRLLARQDRRHSRSQRIAHDVRALDSQIIQQRDDVTCHDRNFVSSGIVELIGIAMAAIVERDHAAAVFPQIGNPGRINPIHVLAGGKAMHEDDRIALAFVEISNFDSAVVKTRHHQFHFSGDRKWTALQ</sequence>
<protein>
    <submittedName>
        <fullName evidence="1">Uncharacterized protein</fullName>
    </submittedName>
</protein>